<proteinExistence type="predicted"/>
<dbReference type="KEGG" id="strr:EKD16_02115"/>
<evidence type="ECO:0000313" key="3">
    <source>
        <dbReference type="Proteomes" id="UP000292235"/>
    </source>
</evidence>
<reference evidence="2 3" key="1">
    <citation type="submission" date="2019-02" db="EMBL/GenBank/DDBJ databases">
        <authorList>
            <person name="Khodamoradi S."/>
            <person name="Hahnke R.L."/>
            <person name="Kaempfer P."/>
            <person name="Schumann P."/>
            <person name="Rohde M."/>
            <person name="Steinert M."/>
            <person name="Luzhetskyy A."/>
            <person name="Wink J."/>
            <person name="Ruckert C."/>
        </authorList>
    </citation>
    <scope>NUCLEOTIDE SEQUENCE [LARGE SCALE GENOMIC DNA]</scope>
    <source>
        <strain evidence="2 3">M2</strain>
    </source>
</reference>
<dbReference type="Proteomes" id="UP000292235">
    <property type="component" value="Chromosome"/>
</dbReference>
<dbReference type="InterPro" id="IPR001387">
    <property type="entry name" value="Cro/C1-type_HTH"/>
</dbReference>
<dbReference type="InterPro" id="IPR043917">
    <property type="entry name" value="DUF5753"/>
</dbReference>
<accession>A0A4P6Q0B6</accession>
<dbReference type="InterPro" id="IPR010982">
    <property type="entry name" value="Lambda_DNA-bd_dom_sf"/>
</dbReference>
<evidence type="ECO:0000313" key="2">
    <source>
        <dbReference type="EMBL" id="QBI52239.1"/>
    </source>
</evidence>
<dbReference type="Pfam" id="PF13560">
    <property type="entry name" value="HTH_31"/>
    <property type="match status" value="1"/>
</dbReference>
<dbReference type="CDD" id="cd00093">
    <property type="entry name" value="HTH_XRE"/>
    <property type="match status" value="1"/>
</dbReference>
<dbReference type="AlphaFoldDB" id="A0A4P6Q0B6"/>
<dbReference type="SUPFAM" id="SSF47413">
    <property type="entry name" value="lambda repressor-like DNA-binding domains"/>
    <property type="match status" value="1"/>
</dbReference>
<dbReference type="Pfam" id="PF19054">
    <property type="entry name" value="DUF5753"/>
    <property type="match status" value="1"/>
</dbReference>
<evidence type="ECO:0000259" key="1">
    <source>
        <dbReference type="PROSITE" id="PS50943"/>
    </source>
</evidence>
<dbReference type="SMART" id="SM00530">
    <property type="entry name" value="HTH_XRE"/>
    <property type="match status" value="1"/>
</dbReference>
<dbReference type="EMBL" id="CP036455">
    <property type="protein sequence ID" value="QBI52239.1"/>
    <property type="molecule type" value="Genomic_DNA"/>
</dbReference>
<dbReference type="Gene3D" id="1.10.260.40">
    <property type="entry name" value="lambda repressor-like DNA-binding domains"/>
    <property type="match status" value="1"/>
</dbReference>
<protein>
    <submittedName>
        <fullName evidence="2">Helix-turn-helix protein</fullName>
    </submittedName>
</protein>
<dbReference type="GO" id="GO:0003677">
    <property type="term" value="F:DNA binding"/>
    <property type="evidence" value="ECO:0007669"/>
    <property type="project" value="InterPro"/>
</dbReference>
<keyword evidence="3" id="KW-1185">Reference proteome</keyword>
<feature type="domain" description="HTH cro/C1-type" evidence="1">
    <location>
        <begin position="16"/>
        <end position="69"/>
    </location>
</feature>
<sequence>MAERSYPTWRRFGSELRNRRTLAGISQGKLGKKVNTSTAMISAVERGTRAPKREIAESLDTAFSTGGTFTRLWIDLAAQQDVPEWFIDALHLEREAVEIREYQMTLVPGLLQTPEYARSMMRHGRPWDDAEAIDRLVDSRMARLAKLGTNPLLWFVVDECAIRRLVGDREVMRCQLARLINLLEDGKVRIQVIPQHAPNIRACQVQ</sequence>
<organism evidence="2 3">
    <name type="scientific">Streptomonospora litoralis</name>
    <dbReference type="NCBI Taxonomy" id="2498135"/>
    <lineage>
        <taxon>Bacteria</taxon>
        <taxon>Bacillati</taxon>
        <taxon>Actinomycetota</taxon>
        <taxon>Actinomycetes</taxon>
        <taxon>Streptosporangiales</taxon>
        <taxon>Nocardiopsidaceae</taxon>
        <taxon>Streptomonospora</taxon>
    </lineage>
</organism>
<gene>
    <name evidence="2" type="ORF">EKD16_02115</name>
</gene>
<name>A0A4P6Q0B6_9ACTN</name>
<dbReference type="PROSITE" id="PS50943">
    <property type="entry name" value="HTH_CROC1"/>
    <property type="match status" value="1"/>
</dbReference>